<evidence type="ECO:0000256" key="8">
    <source>
        <dbReference type="SAM" id="Phobius"/>
    </source>
</evidence>
<feature type="domain" description="Amino acid permease/ SLC12A" evidence="9">
    <location>
        <begin position="39"/>
        <end position="119"/>
    </location>
</feature>
<dbReference type="Proteomes" id="UP001152087">
    <property type="component" value="Unassembled WGS sequence"/>
</dbReference>
<protein>
    <recommendedName>
        <fullName evidence="9">Amino acid permease/ SLC12A domain-containing protein</fullName>
    </recommendedName>
</protein>
<evidence type="ECO:0000313" key="11">
    <source>
        <dbReference type="Proteomes" id="UP001152087"/>
    </source>
</evidence>
<feature type="region of interest" description="Disordered" evidence="7">
    <location>
        <begin position="1"/>
        <end position="20"/>
    </location>
</feature>
<dbReference type="InterPro" id="IPR004840">
    <property type="entry name" value="Amino_acid_permease_CS"/>
</dbReference>
<dbReference type="GO" id="GO:0016020">
    <property type="term" value="C:membrane"/>
    <property type="evidence" value="ECO:0007669"/>
    <property type="project" value="UniProtKB-SubCell"/>
</dbReference>
<dbReference type="PROSITE" id="PS00218">
    <property type="entry name" value="AMINO_ACID_PERMEASE_1"/>
    <property type="match status" value="1"/>
</dbReference>
<dbReference type="PANTHER" id="PTHR43341:SF39">
    <property type="entry name" value="AMINO ACID TRANSPORTER (EUROFUNG)-RELATED"/>
    <property type="match status" value="1"/>
</dbReference>
<feature type="compositionally biased region" description="Low complexity" evidence="7">
    <location>
        <begin position="123"/>
        <end position="132"/>
    </location>
</feature>
<evidence type="ECO:0000256" key="2">
    <source>
        <dbReference type="ARBA" id="ARBA00022448"/>
    </source>
</evidence>
<evidence type="ECO:0000256" key="6">
    <source>
        <dbReference type="ARBA" id="ARBA00023136"/>
    </source>
</evidence>
<keyword evidence="6 8" id="KW-0472">Membrane</keyword>
<feature type="transmembrane region" description="Helical" evidence="8">
    <location>
        <begin position="42"/>
        <end position="61"/>
    </location>
</feature>
<keyword evidence="5 8" id="KW-1133">Transmembrane helix</keyword>
<evidence type="ECO:0000259" key="9">
    <source>
        <dbReference type="Pfam" id="PF00324"/>
    </source>
</evidence>
<proteinExistence type="predicted"/>
<gene>
    <name evidence="10" type="ORF">NW755_005546</name>
</gene>
<dbReference type="InterPro" id="IPR050524">
    <property type="entry name" value="APC_YAT"/>
</dbReference>
<keyword evidence="3 8" id="KW-0812">Transmembrane</keyword>
<dbReference type="Gene3D" id="1.20.1740.10">
    <property type="entry name" value="Amino acid/polyamine transporter I"/>
    <property type="match status" value="1"/>
</dbReference>
<evidence type="ECO:0000256" key="7">
    <source>
        <dbReference type="SAM" id="MobiDB-lite"/>
    </source>
</evidence>
<dbReference type="AlphaFoldDB" id="A0A9W8V2H7"/>
<name>A0A9W8V2H7_9HYPO</name>
<dbReference type="EMBL" id="JAOQAV010000011">
    <property type="protein sequence ID" value="KAJ4190404.1"/>
    <property type="molecule type" value="Genomic_DNA"/>
</dbReference>
<comment type="caution">
    <text evidence="10">The sequence shown here is derived from an EMBL/GenBank/DDBJ whole genome shotgun (WGS) entry which is preliminary data.</text>
</comment>
<keyword evidence="11" id="KW-1185">Reference proteome</keyword>
<feature type="transmembrane region" description="Helical" evidence="8">
    <location>
        <begin position="67"/>
        <end position="88"/>
    </location>
</feature>
<feature type="compositionally biased region" description="Polar residues" evidence="7">
    <location>
        <begin position="133"/>
        <end position="148"/>
    </location>
</feature>
<reference evidence="10" key="1">
    <citation type="submission" date="2022-09" db="EMBL/GenBank/DDBJ databases">
        <title>Fusarium specimens isolated from Avocado Roots.</title>
        <authorList>
            <person name="Stajich J."/>
            <person name="Roper C."/>
            <person name="Heimlech-Rivalta G."/>
        </authorList>
    </citation>
    <scope>NUCLEOTIDE SEQUENCE</scope>
    <source>
        <strain evidence="10">A02</strain>
    </source>
</reference>
<comment type="subcellular location">
    <subcellularLocation>
        <location evidence="1">Membrane</location>
        <topology evidence="1">Multi-pass membrane protein</topology>
    </subcellularLocation>
</comment>
<organism evidence="10 11">
    <name type="scientific">Fusarium falciforme</name>
    <dbReference type="NCBI Taxonomy" id="195108"/>
    <lineage>
        <taxon>Eukaryota</taxon>
        <taxon>Fungi</taxon>
        <taxon>Dikarya</taxon>
        <taxon>Ascomycota</taxon>
        <taxon>Pezizomycotina</taxon>
        <taxon>Sordariomycetes</taxon>
        <taxon>Hypocreomycetidae</taxon>
        <taxon>Hypocreales</taxon>
        <taxon>Nectriaceae</taxon>
        <taxon>Fusarium</taxon>
        <taxon>Fusarium solani species complex</taxon>
    </lineage>
</organism>
<dbReference type="GO" id="GO:0015171">
    <property type="term" value="F:amino acid transmembrane transporter activity"/>
    <property type="evidence" value="ECO:0007669"/>
    <property type="project" value="TreeGrafter"/>
</dbReference>
<dbReference type="PANTHER" id="PTHR43341">
    <property type="entry name" value="AMINO ACID PERMEASE"/>
    <property type="match status" value="1"/>
</dbReference>
<evidence type="ECO:0000256" key="1">
    <source>
        <dbReference type="ARBA" id="ARBA00004141"/>
    </source>
</evidence>
<evidence type="ECO:0000256" key="5">
    <source>
        <dbReference type="ARBA" id="ARBA00022989"/>
    </source>
</evidence>
<evidence type="ECO:0000256" key="4">
    <source>
        <dbReference type="ARBA" id="ARBA00022970"/>
    </source>
</evidence>
<dbReference type="InterPro" id="IPR004841">
    <property type="entry name" value="AA-permease/SLC12A_dom"/>
</dbReference>
<evidence type="ECO:0000256" key="3">
    <source>
        <dbReference type="ARBA" id="ARBA00022692"/>
    </source>
</evidence>
<evidence type="ECO:0000313" key="10">
    <source>
        <dbReference type="EMBL" id="KAJ4190404.1"/>
    </source>
</evidence>
<dbReference type="Pfam" id="PF00324">
    <property type="entry name" value="AA_permease"/>
    <property type="match status" value="1"/>
</dbReference>
<accession>A0A9W8V2H7</accession>
<feature type="region of interest" description="Disordered" evidence="7">
    <location>
        <begin position="123"/>
        <end position="148"/>
    </location>
</feature>
<sequence>MDPPRTSEKQDSPHDLKDVEASTGEATPIGVARQLKSRHIQFIALGGTIGTGLFLGIGSALTRAGPLSIFLGYSITGVAIWMLMQVLAEMAVWISLSGAIPQFCARFVDPALGFAVGWNLSPSKSPPLQSSSATGPNLSTSPSGSRSS</sequence>
<keyword evidence="4" id="KW-0029">Amino-acid transport</keyword>
<keyword evidence="2" id="KW-0813">Transport</keyword>